<dbReference type="InterPro" id="IPR045857">
    <property type="entry name" value="O16G_dom_2"/>
</dbReference>
<dbReference type="GO" id="GO:0004556">
    <property type="term" value="F:alpha-amylase activity"/>
    <property type="evidence" value="ECO:0007669"/>
    <property type="project" value="TreeGrafter"/>
</dbReference>
<dbReference type="RefSeq" id="WP_018383129.1">
    <property type="nucleotide sequence ID" value="NZ_LLZU01000011.1"/>
</dbReference>
<dbReference type="Pfam" id="PF00128">
    <property type="entry name" value="Alpha-amylase"/>
    <property type="match status" value="1"/>
</dbReference>
<dbReference type="SMART" id="SM00642">
    <property type="entry name" value="Aamy"/>
    <property type="match status" value="1"/>
</dbReference>
<accession>A0A0T6LU55</accession>
<evidence type="ECO:0000313" key="5">
    <source>
        <dbReference type="Proteomes" id="UP000050867"/>
    </source>
</evidence>
<dbReference type="InterPro" id="IPR006047">
    <property type="entry name" value="GH13_cat_dom"/>
</dbReference>
<dbReference type="AlphaFoldDB" id="A0A0T6LU55"/>
<gene>
    <name evidence="4" type="ORF">AQ490_19855</name>
</gene>
<proteinExistence type="inferred from homology"/>
<reference evidence="4 5" key="1">
    <citation type="submission" date="2015-10" db="EMBL/GenBank/DDBJ databases">
        <title>Draft genome sequence of pyrrolomycin-producing Streptomyces vitaminophilus.</title>
        <authorList>
            <person name="Graham D.E."/>
            <person name="Mahan K.M."/>
            <person name="Klingeman D.M."/>
            <person name="Hettich R.L."/>
            <person name="Parry R.J."/>
        </authorList>
    </citation>
    <scope>NUCLEOTIDE SEQUENCE [LARGE SCALE GENOMIC DNA]</scope>
    <source>
        <strain evidence="4 5">ATCC 31673</strain>
    </source>
</reference>
<dbReference type="eggNOG" id="COG0366">
    <property type="taxonomic scope" value="Bacteria"/>
</dbReference>
<keyword evidence="5" id="KW-1185">Reference proteome</keyword>
<evidence type="ECO:0000256" key="1">
    <source>
        <dbReference type="ARBA" id="ARBA00008061"/>
    </source>
</evidence>
<dbReference type="STRING" id="76728.AQ490_19855"/>
<evidence type="ECO:0000256" key="2">
    <source>
        <dbReference type="SAM" id="MobiDB-lite"/>
    </source>
</evidence>
<dbReference type="InterPro" id="IPR017853">
    <property type="entry name" value="GH"/>
</dbReference>
<evidence type="ECO:0000313" key="4">
    <source>
        <dbReference type="EMBL" id="KRV49579.1"/>
    </source>
</evidence>
<dbReference type="GO" id="GO:0009313">
    <property type="term" value="P:oligosaccharide catabolic process"/>
    <property type="evidence" value="ECO:0007669"/>
    <property type="project" value="TreeGrafter"/>
</dbReference>
<dbReference type="PANTHER" id="PTHR10357">
    <property type="entry name" value="ALPHA-AMYLASE FAMILY MEMBER"/>
    <property type="match status" value="1"/>
</dbReference>
<feature type="region of interest" description="Disordered" evidence="2">
    <location>
        <begin position="365"/>
        <end position="392"/>
    </location>
</feature>
<comment type="similarity">
    <text evidence="1">Belongs to the glycosyl hydrolase 13 family.</text>
</comment>
<dbReference type="EMBL" id="LLZU01000011">
    <property type="protein sequence ID" value="KRV49579.1"/>
    <property type="molecule type" value="Genomic_DNA"/>
</dbReference>
<feature type="domain" description="Glycosyl hydrolase family 13 catalytic" evidence="3">
    <location>
        <begin position="12"/>
        <end position="376"/>
    </location>
</feature>
<dbReference type="PANTHER" id="PTHR10357:SF179">
    <property type="entry name" value="NEUTRAL AND BASIC AMINO ACID TRANSPORT PROTEIN RBAT"/>
    <property type="match status" value="1"/>
</dbReference>
<evidence type="ECO:0000259" key="3">
    <source>
        <dbReference type="SMART" id="SM00642"/>
    </source>
</evidence>
<name>A0A0T6LU55_WENVI</name>
<dbReference type="Gene3D" id="3.90.400.10">
    <property type="entry name" value="Oligo-1,6-glucosidase, Domain 2"/>
    <property type="match status" value="1"/>
</dbReference>
<sequence>MGDWWRNAVIYQIYPRSFTDSNGDGIGDIAGIISRLDYLEWLGVDAVWCTPLTVSPNRDYGYDVADYTAIDPAFGTLEDFDRLVAEAERRGIRVVLDLVPNHTSRQHPWFRDERTKREYYVWADQPNNWMSSLHVPAWTFDPEMGRYYLHSYLPDQPDLDWWNEDVRAEFDDILRFWFDRGVAGFRIDACYVIVKDRLLRDNPPAGRDDHMWDRNRGQRPVHSAHQPEVHEVLRRWRRIGDEYDPPRLLMGATWVPELEELRRYYGDGDELQLPQYPQLLFSRFRAQELRPVVEAWLDTVAPDHDPVWLASNHDLSRFPTRWCDGDERKTRMALTMLLTLPGACVLFQGDEFGMEDTVVPPELTRDAAPIPRDASRTPVPWTSGPKGGFTTGEPWLPLGDTTRNVADQRADPDSVLHLTRRLIALKKTLAGPYEALPAPPDHWRYRRGEVTVDLDFGAWDVSVG</sequence>
<protein>
    <recommendedName>
        <fullName evidence="3">Glycosyl hydrolase family 13 catalytic domain-containing protein</fullName>
    </recommendedName>
</protein>
<dbReference type="OrthoDB" id="9043248at2"/>
<organism evidence="4 5">
    <name type="scientific">Wenjunlia vitaminophila</name>
    <name type="common">Streptomyces vitaminophilus</name>
    <dbReference type="NCBI Taxonomy" id="76728"/>
    <lineage>
        <taxon>Bacteria</taxon>
        <taxon>Bacillati</taxon>
        <taxon>Actinomycetota</taxon>
        <taxon>Actinomycetes</taxon>
        <taxon>Kitasatosporales</taxon>
        <taxon>Streptomycetaceae</taxon>
        <taxon>Wenjunlia</taxon>
    </lineage>
</organism>
<comment type="caution">
    <text evidence="4">The sequence shown here is derived from an EMBL/GenBank/DDBJ whole genome shotgun (WGS) entry which is preliminary data.</text>
</comment>
<dbReference type="SUPFAM" id="SSF51445">
    <property type="entry name" value="(Trans)glycosidases"/>
    <property type="match status" value="1"/>
</dbReference>
<dbReference type="Gene3D" id="3.20.20.80">
    <property type="entry name" value="Glycosidases"/>
    <property type="match status" value="1"/>
</dbReference>
<dbReference type="Proteomes" id="UP000050867">
    <property type="component" value="Unassembled WGS sequence"/>
</dbReference>